<protein>
    <submittedName>
        <fullName evidence="1">Transcription termination factor Rho</fullName>
    </submittedName>
</protein>
<sequence length="582" mass="63561">MTYNELNQLTVLQLRKLAKENSVVLGSGIDKAGIIEKLLPVLSDDAEPAQAANEESTLAEPKYQAAWHNSDAPRYSARPAYQAPGTAPRPAWQNTSPSGQHMTLEQQHVQPTRPGGFTPRFGPAAAQPPVQHTASSEEKTEQPAAPVASPIPEKRIARAPEAGFGPRSFGPGSTPVQRYQESSFPPVPSQDSGIQAPTLEELLAAGDYEEGGGILELHPDGYGFLRNTSFQPSTKDIYVSMAQIRRFGLRTGDFIKGKIRPQREGDKYAALLYISSVNDIPEEEAFNRPAFDELTPVYPSRRISLESKDGKSFPDMRLVDLIAPLGFGQRGLMLCPPQTGKTEIMQHFASVVCENYPDVHVLMLMIDVNPEDVTVIRDSVPCTVLASTFDQPPEAHLRLSEIVLERAMRLVEQKKDVVLIVDSLTRLAKIYTTAAAQQGRSLPGMVNPSSLFRAKRLFGAARSCKEGGSLTVLAAMDIATGSKVDDSVVEEFKGTANMELTLDQNVARAGVTPSLNLQQSYTKNSDILLDSREKEGLSLIRTMLGNTSSSVAIPQLVSMMEKTDSNAALLLKMKDWFALMNR</sequence>
<gene>
    <name evidence="1" type="ORF">SAMN06297397_0731</name>
</gene>
<name>A0AC61PIW2_9FIRM</name>
<dbReference type="EMBL" id="FWXZ01000001">
    <property type="protein sequence ID" value="SMC41116.1"/>
    <property type="molecule type" value="Genomic_DNA"/>
</dbReference>
<proteinExistence type="predicted"/>
<keyword evidence="2" id="KW-1185">Reference proteome</keyword>
<accession>A0AC61PIW2</accession>
<comment type="caution">
    <text evidence="1">The sequence shown here is derived from an EMBL/GenBank/DDBJ whole genome shotgun (WGS) entry which is preliminary data.</text>
</comment>
<evidence type="ECO:0000313" key="1">
    <source>
        <dbReference type="EMBL" id="SMC41116.1"/>
    </source>
</evidence>
<reference evidence="1" key="1">
    <citation type="submission" date="2017-04" db="EMBL/GenBank/DDBJ databases">
        <authorList>
            <person name="Varghese N."/>
            <person name="Submissions S."/>
        </authorList>
    </citation>
    <scope>NUCLEOTIDE SEQUENCE</scope>
    <source>
        <strain evidence="1">WTE2008</strain>
    </source>
</reference>
<evidence type="ECO:0000313" key="2">
    <source>
        <dbReference type="Proteomes" id="UP000192328"/>
    </source>
</evidence>
<dbReference type="Proteomes" id="UP000192328">
    <property type="component" value="Unassembled WGS sequence"/>
</dbReference>
<organism evidence="1 2">
    <name type="scientific">Aristaeella lactis</name>
    <dbReference type="NCBI Taxonomy" id="3046383"/>
    <lineage>
        <taxon>Bacteria</taxon>
        <taxon>Bacillati</taxon>
        <taxon>Bacillota</taxon>
        <taxon>Clostridia</taxon>
        <taxon>Eubacteriales</taxon>
        <taxon>Aristaeellaceae</taxon>
        <taxon>Aristaeella</taxon>
    </lineage>
</organism>